<dbReference type="InterPro" id="IPR036127">
    <property type="entry name" value="CcmE-like_sf"/>
</dbReference>
<accession>A0A644U7R9</accession>
<keyword evidence="2" id="KW-0472">Membrane</keyword>
<comment type="caution">
    <text evidence="3">The sequence shown here is derived from an EMBL/GenBank/DDBJ whole genome shotgun (WGS) entry which is preliminary data.</text>
</comment>
<proteinExistence type="predicted"/>
<dbReference type="Gene3D" id="2.40.50.140">
    <property type="entry name" value="Nucleic acid-binding proteins"/>
    <property type="match status" value="1"/>
</dbReference>
<dbReference type="InterPro" id="IPR004329">
    <property type="entry name" value="CcmE"/>
</dbReference>
<evidence type="ECO:0000313" key="3">
    <source>
        <dbReference type="EMBL" id="MPL74997.1"/>
    </source>
</evidence>
<gene>
    <name evidence="3" type="ORF">SDC9_20816</name>
</gene>
<evidence type="ECO:0000256" key="2">
    <source>
        <dbReference type="ARBA" id="ARBA00023136"/>
    </source>
</evidence>
<dbReference type="GO" id="GO:0005886">
    <property type="term" value="C:plasma membrane"/>
    <property type="evidence" value="ECO:0007669"/>
    <property type="project" value="InterPro"/>
</dbReference>
<organism evidence="3">
    <name type="scientific">bioreactor metagenome</name>
    <dbReference type="NCBI Taxonomy" id="1076179"/>
    <lineage>
        <taxon>unclassified sequences</taxon>
        <taxon>metagenomes</taxon>
        <taxon>ecological metagenomes</taxon>
    </lineage>
</organism>
<dbReference type="GO" id="GO:0017003">
    <property type="term" value="P:protein-heme linkage"/>
    <property type="evidence" value="ECO:0007669"/>
    <property type="project" value="InterPro"/>
</dbReference>
<comment type="subcellular location">
    <subcellularLocation>
        <location evidence="1">Membrane</location>
    </subcellularLocation>
</comment>
<dbReference type="AlphaFoldDB" id="A0A644U7R9"/>
<reference evidence="3" key="1">
    <citation type="submission" date="2019-08" db="EMBL/GenBank/DDBJ databases">
        <authorList>
            <person name="Kucharzyk K."/>
            <person name="Murdoch R.W."/>
            <person name="Higgins S."/>
            <person name="Loffler F."/>
        </authorList>
    </citation>
    <scope>NUCLEOTIDE SEQUENCE</scope>
</reference>
<name>A0A644U7R9_9ZZZZ</name>
<dbReference type="SUPFAM" id="SSF82093">
    <property type="entry name" value="Heme chaperone CcmE"/>
    <property type="match status" value="1"/>
</dbReference>
<dbReference type="GO" id="GO:0017004">
    <property type="term" value="P:cytochrome complex assembly"/>
    <property type="evidence" value="ECO:0007669"/>
    <property type="project" value="InterPro"/>
</dbReference>
<dbReference type="GO" id="GO:0020037">
    <property type="term" value="F:heme binding"/>
    <property type="evidence" value="ECO:0007669"/>
    <property type="project" value="InterPro"/>
</dbReference>
<protein>
    <submittedName>
        <fullName evidence="3">Uncharacterized protein</fullName>
    </submittedName>
</protein>
<dbReference type="InterPro" id="IPR012340">
    <property type="entry name" value="NA-bd_OB-fold"/>
</dbReference>
<dbReference type="Pfam" id="PF03100">
    <property type="entry name" value="CcmE"/>
    <property type="match status" value="1"/>
</dbReference>
<evidence type="ECO:0000256" key="1">
    <source>
        <dbReference type="ARBA" id="ARBA00004370"/>
    </source>
</evidence>
<dbReference type="EMBL" id="VSSQ01000084">
    <property type="protein sequence ID" value="MPL74997.1"/>
    <property type="molecule type" value="Genomic_DNA"/>
</dbReference>
<sequence>MVLGIKNVVFLWLAILLFLGLTTISLTDARSYHGRYVTVDEFATVAEACSDRWMIQGEIVANSLAHRPQDGYLEFKVKSSQTDLTLKIVYPGKFPELNVGESWVMVEGIYSIEQRLLADRLWVIPKD</sequence>